<comment type="caution">
    <text evidence="2">The sequence shown here is derived from an EMBL/GenBank/DDBJ whole genome shotgun (WGS) entry which is preliminary data.</text>
</comment>
<feature type="chain" id="PRO_5046942378" description="Porin" evidence="1">
    <location>
        <begin position="24"/>
        <end position="403"/>
    </location>
</feature>
<dbReference type="RefSeq" id="WP_303276296.1">
    <property type="nucleotide sequence ID" value="NZ_JAUOEK010000044.1"/>
</dbReference>
<gene>
    <name evidence="2" type="ORF">Q4Q35_02255</name>
</gene>
<reference evidence="2" key="1">
    <citation type="submission" date="2023-07" db="EMBL/GenBank/DDBJ databases">
        <title>Two novel species in the genus Flavivirga.</title>
        <authorList>
            <person name="Kwon K."/>
        </authorList>
    </citation>
    <scope>NUCLEOTIDE SEQUENCE</scope>
    <source>
        <strain evidence="2">KCTC 52353</strain>
    </source>
</reference>
<feature type="signal peptide" evidence="1">
    <location>
        <begin position="1"/>
        <end position="23"/>
    </location>
</feature>
<proteinExistence type="predicted"/>
<evidence type="ECO:0000313" key="2">
    <source>
        <dbReference type="EMBL" id="MDO5968619.1"/>
    </source>
</evidence>
<dbReference type="Proteomes" id="UP001176883">
    <property type="component" value="Unassembled WGS sequence"/>
</dbReference>
<evidence type="ECO:0000256" key="1">
    <source>
        <dbReference type="SAM" id="SignalP"/>
    </source>
</evidence>
<evidence type="ECO:0000313" key="3">
    <source>
        <dbReference type="Proteomes" id="UP001176883"/>
    </source>
</evidence>
<accession>A0ABT8W6C0</accession>
<keyword evidence="1" id="KW-0732">Signal</keyword>
<protein>
    <recommendedName>
        <fullName evidence="4">Porin</fullName>
    </recommendedName>
</protein>
<evidence type="ECO:0008006" key="4">
    <source>
        <dbReference type="Google" id="ProtNLM"/>
    </source>
</evidence>
<dbReference type="EMBL" id="JAUOEK010000044">
    <property type="protein sequence ID" value="MDO5968619.1"/>
    <property type="molecule type" value="Genomic_DNA"/>
</dbReference>
<sequence length="403" mass="47012">MNQKIIFNGIILILFLSFNSLNAQDEEKKSNQDFELEIEAEYRYFYDDAAFNNQKQHFPSIAFTPEYSLNWNKGYEALNFTGFFRLDVDDERTHWDIRELYYQKAKNNWELNIGLKKVYWGVTESNHLVDIINQTDAVESFDGEDKLGQPMVQFTYTTNKIGSFDFFYLPYHRKRTFSGEKGRLRFPLVIDKDDLTYESAAEEWRQDVAFRWKHYFGAFDVGLTHFYGNGREPLFTFDQLGNINAFYPVINQTGLDLQITHNAFLWKLESIYRSAKAQDFFAMVAGLEFTFSNIDGNGLDIGLLGEYLYDERDELALNALQNDVFFGSRIAFNDTQDTSILIGGISDLESSSKIFSIEASRRFGSSWTAEVEARVFSNIDFNELILSNFREDSFLRFSISKYF</sequence>
<organism evidence="2 3">
    <name type="scientific">Flavivirga aquimarina</name>
    <dbReference type="NCBI Taxonomy" id="2027862"/>
    <lineage>
        <taxon>Bacteria</taxon>
        <taxon>Pseudomonadati</taxon>
        <taxon>Bacteroidota</taxon>
        <taxon>Flavobacteriia</taxon>
        <taxon>Flavobacteriales</taxon>
        <taxon>Flavobacteriaceae</taxon>
        <taxon>Flavivirga</taxon>
    </lineage>
</organism>
<name>A0ABT8W6C0_9FLAO</name>
<keyword evidence="3" id="KW-1185">Reference proteome</keyword>